<evidence type="ECO:0000313" key="2">
    <source>
        <dbReference type="Proteomes" id="UP000252139"/>
    </source>
</evidence>
<dbReference type="STRING" id="86630.A0A367INZ6"/>
<dbReference type="EMBL" id="PJQL01004536">
    <property type="protein sequence ID" value="RCH79382.1"/>
    <property type="molecule type" value="Genomic_DNA"/>
</dbReference>
<name>A0A367INZ6_RHIAZ</name>
<protein>
    <submittedName>
        <fullName evidence="1">Uncharacterized protein</fullName>
    </submittedName>
</protein>
<comment type="caution">
    <text evidence="1">The sequence shown here is derived from an EMBL/GenBank/DDBJ whole genome shotgun (WGS) entry which is preliminary data.</text>
</comment>
<gene>
    <name evidence="1" type="ORF">CU097_001507</name>
</gene>
<feature type="non-terminal residue" evidence="1">
    <location>
        <position position="1"/>
    </location>
</feature>
<reference evidence="1 2" key="1">
    <citation type="journal article" date="2018" name="G3 (Bethesda)">
        <title>Phylogenetic and Phylogenomic Definition of Rhizopus Species.</title>
        <authorList>
            <person name="Gryganskyi A.P."/>
            <person name="Golan J."/>
            <person name="Dolatabadi S."/>
            <person name="Mondo S."/>
            <person name="Robb S."/>
            <person name="Idnurm A."/>
            <person name="Muszewska A."/>
            <person name="Steczkiewicz K."/>
            <person name="Masonjones S."/>
            <person name="Liao H.L."/>
            <person name="Gajdeczka M.T."/>
            <person name="Anike F."/>
            <person name="Vuek A."/>
            <person name="Anishchenko I.M."/>
            <person name="Voigt K."/>
            <person name="de Hoog G.S."/>
            <person name="Smith M.E."/>
            <person name="Heitman J."/>
            <person name="Vilgalys R."/>
            <person name="Stajich J.E."/>
        </authorList>
    </citation>
    <scope>NUCLEOTIDE SEQUENCE [LARGE SCALE GENOMIC DNA]</scope>
    <source>
        <strain evidence="1 2">CBS 357.93</strain>
    </source>
</reference>
<dbReference type="Proteomes" id="UP000252139">
    <property type="component" value="Unassembled WGS sequence"/>
</dbReference>
<proteinExistence type="predicted"/>
<evidence type="ECO:0000313" key="1">
    <source>
        <dbReference type="EMBL" id="RCH79382.1"/>
    </source>
</evidence>
<keyword evidence="2" id="KW-1185">Reference proteome</keyword>
<dbReference type="AlphaFoldDB" id="A0A367INZ6"/>
<feature type="non-terminal residue" evidence="1">
    <location>
        <position position="280"/>
    </location>
</feature>
<sequence>TLIVIRCCYNIWRSTKHIASPVVAPYTSSFKNYLLVPGPVTKTITDFYDRLFKPSKKSTSTPPQPKIEQPTKVVDAFRIAQEIIPKYEVKQNDPTPIKSKGTNYMASEVSKLKFVPCLPPPVQPAVKRDRSLWHLARTPKLVDEFRMEQVEGYHSYWNKFNDERSRVYYHKLTEALLTKIFKPLLTTIKNFETILANSGQDIVTCDPKLIALTLILPELSNNPNFSFNLNEIHQFISVNGRSDVEARMYVLERIKELASSQRMAAFCGIPKVKGMPSDGE</sequence>
<accession>A0A367INZ6</accession>
<dbReference type="OrthoDB" id="509821at2759"/>
<organism evidence="1 2">
    <name type="scientific">Rhizopus azygosporus</name>
    <name type="common">Rhizopus microsporus var. azygosporus</name>
    <dbReference type="NCBI Taxonomy" id="86630"/>
    <lineage>
        <taxon>Eukaryota</taxon>
        <taxon>Fungi</taxon>
        <taxon>Fungi incertae sedis</taxon>
        <taxon>Mucoromycota</taxon>
        <taxon>Mucoromycotina</taxon>
        <taxon>Mucoromycetes</taxon>
        <taxon>Mucorales</taxon>
        <taxon>Mucorineae</taxon>
        <taxon>Rhizopodaceae</taxon>
        <taxon>Rhizopus</taxon>
    </lineage>
</organism>